<protein>
    <submittedName>
        <fullName evidence="1">Meiosis-specific protein ASY1</fullName>
    </submittedName>
</protein>
<name>A0ACC0HV91_9ERIC</name>
<evidence type="ECO:0000313" key="2">
    <source>
        <dbReference type="Proteomes" id="UP001060215"/>
    </source>
</evidence>
<keyword evidence="2" id="KW-1185">Reference proteome</keyword>
<gene>
    <name evidence="1" type="ORF">LOK49_LG04G01528</name>
</gene>
<organism evidence="1 2">
    <name type="scientific">Camellia lanceoleosa</name>
    <dbReference type="NCBI Taxonomy" id="1840588"/>
    <lineage>
        <taxon>Eukaryota</taxon>
        <taxon>Viridiplantae</taxon>
        <taxon>Streptophyta</taxon>
        <taxon>Embryophyta</taxon>
        <taxon>Tracheophyta</taxon>
        <taxon>Spermatophyta</taxon>
        <taxon>Magnoliopsida</taxon>
        <taxon>eudicotyledons</taxon>
        <taxon>Gunneridae</taxon>
        <taxon>Pentapetalae</taxon>
        <taxon>asterids</taxon>
        <taxon>Ericales</taxon>
        <taxon>Theaceae</taxon>
        <taxon>Camellia</taxon>
    </lineage>
</organism>
<comment type="caution">
    <text evidence="1">The sequence shown here is derived from an EMBL/GenBank/DDBJ whole genome shotgun (WGS) entry which is preliminary data.</text>
</comment>
<dbReference type="EMBL" id="CM045759">
    <property type="protein sequence ID" value="KAI8016910.1"/>
    <property type="molecule type" value="Genomic_DNA"/>
</dbReference>
<evidence type="ECO:0000313" key="1">
    <source>
        <dbReference type="EMBL" id="KAI8016910.1"/>
    </source>
</evidence>
<dbReference type="Proteomes" id="UP001060215">
    <property type="component" value="Chromosome 2"/>
</dbReference>
<sequence>MTWLMKVIMTHDGFLDAKSNRRLGKRVIHSDLTEKKLKEVKKVLDIDAMDLDINESHNKPNHVEFQKIGINRDMSTCGMLHSIGSDLTHTWGKSETHEASKMQSASVLSISCLKL</sequence>
<accession>A0ACC0HV91</accession>
<reference evidence="1 2" key="1">
    <citation type="journal article" date="2022" name="Plant J.">
        <title>Chromosome-level genome of Camellia lanceoleosa provides a valuable resource for understanding genome evolution and self-incompatibility.</title>
        <authorList>
            <person name="Gong W."/>
            <person name="Xiao S."/>
            <person name="Wang L."/>
            <person name="Liao Z."/>
            <person name="Chang Y."/>
            <person name="Mo W."/>
            <person name="Hu G."/>
            <person name="Li W."/>
            <person name="Zhao G."/>
            <person name="Zhu H."/>
            <person name="Hu X."/>
            <person name="Ji K."/>
            <person name="Xiang X."/>
            <person name="Song Q."/>
            <person name="Yuan D."/>
            <person name="Jin S."/>
            <person name="Zhang L."/>
        </authorList>
    </citation>
    <scope>NUCLEOTIDE SEQUENCE [LARGE SCALE GENOMIC DNA]</scope>
    <source>
        <strain evidence="1">SQ_2022a</strain>
    </source>
</reference>
<proteinExistence type="predicted"/>